<dbReference type="EMBL" id="WHUW01000013">
    <property type="protein sequence ID" value="KAF8439826.1"/>
    <property type="molecule type" value="Genomic_DNA"/>
</dbReference>
<keyword evidence="4" id="KW-1185">Reference proteome</keyword>
<evidence type="ECO:0000313" key="4">
    <source>
        <dbReference type="Proteomes" id="UP001194468"/>
    </source>
</evidence>
<evidence type="ECO:0000256" key="2">
    <source>
        <dbReference type="SAM" id="SignalP"/>
    </source>
</evidence>
<keyword evidence="2" id="KW-0732">Signal</keyword>
<comment type="caution">
    <text evidence="3">The sequence shown here is derived from an EMBL/GenBank/DDBJ whole genome shotgun (WGS) entry which is preliminary data.</text>
</comment>
<evidence type="ECO:0000313" key="3">
    <source>
        <dbReference type="EMBL" id="KAF8439826.1"/>
    </source>
</evidence>
<accession>A0AAD4BU25</accession>
<protein>
    <recommendedName>
        <fullName evidence="5">Secreted protein</fullName>
    </recommendedName>
</protein>
<dbReference type="AlphaFoldDB" id="A0AAD4BU25"/>
<sequence>MGRTTLCAVSSLLVTSSNTQVPVLPGEPSATPTPLFPCTPPDPPVIKSVARRPDGAGASKSAPNSNSYLRRAMMPGSSA</sequence>
<proteinExistence type="predicted"/>
<gene>
    <name evidence="3" type="ORF">L210DRAFT_3540443</name>
</gene>
<feature type="region of interest" description="Disordered" evidence="1">
    <location>
        <begin position="21"/>
        <end position="79"/>
    </location>
</feature>
<feature type="compositionally biased region" description="Pro residues" evidence="1">
    <location>
        <begin position="34"/>
        <end position="44"/>
    </location>
</feature>
<evidence type="ECO:0000256" key="1">
    <source>
        <dbReference type="SAM" id="MobiDB-lite"/>
    </source>
</evidence>
<name>A0AAD4BU25_BOLED</name>
<organism evidence="3 4">
    <name type="scientific">Boletus edulis BED1</name>
    <dbReference type="NCBI Taxonomy" id="1328754"/>
    <lineage>
        <taxon>Eukaryota</taxon>
        <taxon>Fungi</taxon>
        <taxon>Dikarya</taxon>
        <taxon>Basidiomycota</taxon>
        <taxon>Agaricomycotina</taxon>
        <taxon>Agaricomycetes</taxon>
        <taxon>Agaricomycetidae</taxon>
        <taxon>Boletales</taxon>
        <taxon>Boletineae</taxon>
        <taxon>Boletaceae</taxon>
        <taxon>Boletoideae</taxon>
        <taxon>Boletus</taxon>
    </lineage>
</organism>
<dbReference type="Proteomes" id="UP001194468">
    <property type="component" value="Unassembled WGS sequence"/>
</dbReference>
<reference evidence="3" key="1">
    <citation type="submission" date="2019-10" db="EMBL/GenBank/DDBJ databases">
        <authorList>
            <consortium name="DOE Joint Genome Institute"/>
            <person name="Kuo A."/>
            <person name="Miyauchi S."/>
            <person name="Kiss E."/>
            <person name="Drula E."/>
            <person name="Kohler A."/>
            <person name="Sanchez-Garcia M."/>
            <person name="Andreopoulos B."/>
            <person name="Barry K.W."/>
            <person name="Bonito G."/>
            <person name="Buee M."/>
            <person name="Carver A."/>
            <person name="Chen C."/>
            <person name="Cichocki N."/>
            <person name="Clum A."/>
            <person name="Culley D."/>
            <person name="Crous P.W."/>
            <person name="Fauchery L."/>
            <person name="Girlanda M."/>
            <person name="Hayes R."/>
            <person name="Keri Z."/>
            <person name="LaButti K."/>
            <person name="Lipzen A."/>
            <person name="Lombard V."/>
            <person name="Magnuson J."/>
            <person name="Maillard F."/>
            <person name="Morin E."/>
            <person name="Murat C."/>
            <person name="Nolan M."/>
            <person name="Ohm R."/>
            <person name="Pangilinan J."/>
            <person name="Pereira M."/>
            <person name="Perotto S."/>
            <person name="Peter M."/>
            <person name="Riley R."/>
            <person name="Sitrit Y."/>
            <person name="Stielow B."/>
            <person name="Szollosi G."/>
            <person name="Zifcakova L."/>
            <person name="Stursova M."/>
            <person name="Spatafora J.W."/>
            <person name="Tedersoo L."/>
            <person name="Vaario L.-M."/>
            <person name="Yamada A."/>
            <person name="Yan M."/>
            <person name="Wang P."/>
            <person name="Xu J."/>
            <person name="Bruns T."/>
            <person name="Baldrian P."/>
            <person name="Vilgalys R."/>
            <person name="Henrissat B."/>
            <person name="Grigoriev I.V."/>
            <person name="Hibbett D."/>
            <person name="Nagy L.G."/>
            <person name="Martin F.M."/>
        </authorList>
    </citation>
    <scope>NUCLEOTIDE SEQUENCE</scope>
    <source>
        <strain evidence="3">BED1</strain>
    </source>
</reference>
<feature type="signal peptide" evidence="2">
    <location>
        <begin position="1"/>
        <end position="19"/>
    </location>
</feature>
<evidence type="ECO:0008006" key="5">
    <source>
        <dbReference type="Google" id="ProtNLM"/>
    </source>
</evidence>
<feature type="chain" id="PRO_5042296943" description="Secreted protein" evidence="2">
    <location>
        <begin position="20"/>
        <end position="79"/>
    </location>
</feature>
<reference evidence="3" key="2">
    <citation type="journal article" date="2020" name="Nat. Commun.">
        <title>Large-scale genome sequencing of mycorrhizal fungi provides insights into the early evolution of symbiotic traits.</title>
        <authorList>
            <person name="Miyauchi S."/>
            <person name="Kiss E."/>
            <person name="Kuo A."/>
            <person name="Drula E."/>
            <person name="Kohler A."/>
            <person name="Sanchez-Garcia M."/>
            <person name="Morin E."/>
            <person name="Andreopoulos B."/>
            <person name="Barry K.W."/>
            <person name="Bonito G."/>
            <person name="Buee M."/>
            <person name="Carver A."/>
            <person name="Chen C."/>
            <person name="Cichocki N."/>
            <person name="Clum A."/>
            <person name="Culley D."/>
            <person name="Crous P.W."/>
            <person name="Fauchery L."/>
            <person name="Girlanda M."/>
            <person name="Hayes R.D."/>
            <person name="Keri Z."/>
            <person name="LaButti K."/>
            <person name="Lipzen A."/>
            <person name="Lombard V."/>
            <person name="Magnuson J."/>
            <person name="Maillard F."/>
            <person name="Murat C."/>
            <person name="Nolan M."/>
            <person name="Ohm R.A."/>
            <person name="Pangilinan J."/>
            <person name="Pereira M.F."/>
            <person name="Perotto S."/>
            <person name="Peter M."/>
            <person name="Pfister S."/>
            <person name="Riley R."/>
            <person name="Sitrit Y."/>
            <person name="Stielow J.B."/>
            <person name="Szollosi G."/>
            <person name="Zifcakova L."/>
            <person name="Stursova M."/>
            <person name="Spatafora J.W."/>
            <person name="Tedersoo L."/>
            <person name="Vaario L.M."/>
            <person name="Yamada A."/>
            <person name="Yan M."/>
            <person name="Wang P."/>
            <person name="Xu J."/>
            <person name="Bruns T."/>
            <person name="Baldrian P."/>
            <person name="Vilgalys R."/>
            <person name="Dunand C."/>
            <person name="Henrissat B."/>
            <person name="Grigoriev I.V."/>
            <person name="Hibbett D."/>
            <person name="Nagy L.G."/>
            <person name="Martin F.M."/>
        </authorList>
    </citation>
    <scope>NUCLEOTIDE SEQUENCE</scope>
    <source>
        <strain evidence="3">BED1</strain>
    </source>
</reference>